<dbReference type="PANTHER" id="PTHR47751">
    <property type="entry name" value="SUPERFAMILY HYDROLASE, PUTATIVE (AFU_ORTHOLOGUE AFUA_2G16580)-RELATED"/>
    <property type="match status" value="1"/>
</dbReference>
<dbReference type="PANTHER" id="PTHR47751:SF1">
    <property type="entry name" value="SUPERFAMILY HYDROLASE, PUTATIVE (AFU_ORTHOLOGUE AFUA_2G16580)-RELATED"/>
    <property type="match status" value="1"/>
</dbReference>
<dbReference type="Gene3D" id="1.10.10.800">
    <property type="match status" value="1"/>
</dbReference>
<evidence type="ECO:0000259" key="2">
    <source>
        <dbReference type="Pfam" id="PF02129"/>
    </source>
</evidence>
<gene>
    <name evidence="3" type="ORF">CVP04_09115</name>
</gene>
<dbReference type="SUPFAM" id="SSF53474">
    <property type="entry name" value="alpha/beta-Hydrolases"/>
    <property type="match status" value="1"/>
</dbReference>
<evidence type="ECO:0000256" key="1">
    <source>
        <dbReference type="SAM" id="SignalP"/>
    </source>
</evidence>
<organism evidence="3 4">
    <name type="scientific">Caviibacterium pharyngocola</name>
    <dbReference type="NCBI Taxonomy" id="28159"/>
    <lineage>
        <taxon>Bacteria</taxon>
        <taxon>Pseudomonadati</taxon>
        <taxon>Pseudomonadota</taxon>
        <taxon>Gammaproteobacteria</taxon>
        <taxon>Pasteurellales</taxon>
        <taxon>Pasteurellaceae</taxon>
        <taxon>Caviibacterium</taxon>
    </lineage>
</organism>
<feature type="chain" id="PRO_5014818686" description="Xaa-Pro dipeptidyl-peptidase-like domain-containing protein" evidence="1">
    <location>
        <begin position="31"/>
        <end position="388"/>
    </location>
</feature>
<dbReference type="Proteomes" id="UP000230282">
    <property type="component" value="Unassembled WGS sequence"/>
</dbReference>
<dbReference type="InterPro" id="IPR051411">
    <property type="entry name" value="Polyketide_trans_af380"/>
</dbReference>
<keyword evidence="4" id="KW-1185">Reference proteome</keyword>
<dbReference type="GO" id="GO:0016787">
    <property type="term" value="F:hydrolase activity"/>
    <property type="evidence" value="ECO:0007669"/>
    <property type="project" value="InterPro"/>
</dbReference>
<evidence type="ECO:0000313" key="3">
    <source>
        <dbReference type="EMBL" id="PJG82483.1"/>
    </source>
</evidence>
<name>A0A2M8RUB1_9PAST</name>
<dbReference type="InterPro" id="IPR000383">
    <property type="entry name" value="Xaa-Pro-like_dom"/>
</dbReference>
<proteinExistence type="predicted"/>
<dbReference type="InterPro" id="IPR029058">
    <property type="entry name" value="AB_hydrolase_fold"/>
</dbReference>
<feature type="signal peptide" evidence="1">
    <location>
        <begin position="1"/>
        <end position="30"/>
    </location>
</feature>
<dbReference type="RefSeq" id="WP_100297195.1">
    <property type="nucleotide sequence ID" value="NZ_PHGZ01000020.1"/>
</dbReference>
<dbReference type="Gene3D" id="3.40.50.1820">
    <property type="entry name" value="alpha/beta hydrolase"/>
    <property type="match status" value="1"/>
</dbReference>
<dbReference type="InterPro" id="IPR006311">
    <property type="entry name" value="TAT_signal"/>
</dbReference>
<accession>A0A2M8RUB1</accession>
<feature type="domain" description="Xaa-Pro dipeptidyl-peptidase-like" evidence="2">
    <location>
        <begin position="77"/>
        <end position="252"/>
    </location>
</feature>
<protein>
    <recommendedName>
        <fullName evidence="2">Xaa-Pro dipeptidyl-peptidase-like domain-containing protein</fullName>
    </recommendedName>
</protein>
<evidence type="ECO:0000313" key="4">
    <source>
        <dbReference type="Proteomes" id="UP000230282"/>
    </source>
</evidence>
<keyword evidence="1" id="KW-0732">Signal</keyword>
<dbReference type="EMBL" id="PHGZ01000020">
    <property type="protein sequence ID" value="PJG82483.1"/>
    <property type="molecule type" value="Genomic_DNA"/>
</dbReference>
<sequence length="388" mass="42475">MTKSVLARRQFLQGAVATGAAMALSPLAMAVTNGVPSQNINTGSGNGMLALTQEWDKTFPKSDKVDHRKVTFTNRYGITLAGDLYMPKNRSGKLAAIAFSGPFGAVKEQTSGLYAQTLAERGFITIAFDPSYVGESGGQPRGMASPDINSEDFSAALDFLGTLPEVDRERLGLFGICGFGGMSLNAASMDTRVKALATSVLYDMSRSISKGVGDQQDLYTAADRRLVKDYLAKQRWADVDSGTRAVAMHELPIINGQVVEGLTQILPENKPDDFPEMWAGFFDYYRTKRGYHPRGINSNTAWLATMPLSFFTMPMDAFTYEISVPVLIVAGEKAHSRYMSEDAFAKLTGTQNKELVIVPNATHTDLYDNVANKIPFDKFEQFFKANLK</sequence>
<reference evidence="3 4" key="1">
    <citation type="submission" date="2017-11" db="EMBL/GenBank/DDBJ databases">
        <title>Reclassification of Bisgaard taxon 5 as Caviibacterium pharyngocola gen. nov., sp. nov.</title>
        <authorList>
            <person name="Christensen H."/>
        </authorList>
    </citation>
    <scope>NUCLEOTIDE SEQUENCE [LARGE SCALE GENOMIC DNA]</scope>
    <source>
        <strain evidence="3 4">7_3</strain>
    </source>
</reference>
<comment type="caution">
    <text evidence="3">The sequence shown here is derived from an EMBL/GenBank/DDBJ whole genome shotgun (WGS) entry which is preliminary data.</text>
</comment>
<dbReference type="Pfam" id="PF02129">
    <property type="entry name" value="Peptidase_S15"/>
    <property type="match status" value="1"/>
</dbReference>
<dbReference type="PROSITE" id="PS51318">
    <property type="entry name" value="TAT"/>
    <property type="match status" value="1"/>
</dbReference>
<dbReference type="AlphaFoldDB" id="A0A2M8RUB1"/>